<feature type="domain" description="TGS" evidence="5">
    <location>
        <begin position="369"/>
        <end position="430"/>
    </location>
</feature>
<dbReference type="NCBIfam" id="TIGR00691">
    <property type="entry name" value="spoT_relA"/>
    <property type="match status" value="1"/>
</dbReference>
<dbReference type="SMART" id="SM00954">
    <property type="entry name" value="RelA_SpoT"/>
    <property type="match status" value="1"/>
</dbReference>
<dbReference type="FunFam" id="1.10.3210.10:FF:000001">
    <property type="entry name" value="GTP pyrophosphokinase RelA"/>
    <property type="match status" value="1"/>
</dbReference>
<dbReference type="GO" id="GO:0015969">
    <property type="term" value="P:guanosine tetraphosphate metabolic process"/>
    <property type="evidence" value="ECO:0007669"/>
    <property type="project" value="InterPro"/>
</dbReference>
<evidence type="ECO:0000259" key="4">
    <source>
        <dbReference type="PROSITE" id="PS51831"/>
    </source>
</evidence>
<dbReference type="Pfam" id="PF19296">
    <property type="entry name" value="RelA_AH_RIS"/>
    <property type="match status" value="1"/>
</dbReference>
<dbReference type="GO" id="GO:0015949">
    <property type="term" value="P:nucleobase-containing small molecule interconversion"/>
    <property type="evidence" value="ECO:0007669"/>
    <property type="project" value="UniProtKB-ARBA"/>
</dbReference>
<dbReference type="InterPro" id="IPR043519">
    <property type="entry name" value="NT_sf"/>
</dbReference>
<evidence type="ECO:0000256" key="1">
    <source>
        <dbReference type="ARBA" id="ARBA00025704"/>
    </source>
</evidence>
<dbReference type="SUPFAM" id="SSF55021">
    <property type="entry name" value="ACT-like"/>
    <property type="match status" value="1"/>
</dbReference>
<dbReference type="Pfam" id="PF02824">
    <property type="entry name" value="TGS"/>
    <property type="match status" value="1"/>
</dbReference>
<accession>A0A831YCB0</accession>
<comment type="function">
    <text evidence="2">In eubacteria ppGpp (guanosine 3'-diphosphate 5'-diphosphate) is a mediator of the stringent response that coordinates a variety of cellular activities in response to changes in nutritional abundance.</text>
</comment>
<dbReference type="Gene3D" id="3.30.70.260">
    <property type="match status" value="1"/>
</dbReference>
<dbReference type="InterPro" id="IPR012675">
    <property type="entry name" value="Beta-grasp_dom_sf"/>
</dbReference>
<dbReference type="SUPFAM" id="SSF109604">
    <property type="entry name" value="HD-domain/PDEase-like"/>
    <property type="match status" value="1"/>
</dbReference>
<dbReference type="PROSITE" id="PS51880">
    <property type="entry name" value="TGS"/>
    <property type="match status" value="1"/>
</dbReference>
<dbReference type="InterPro" id="IPR006674">
    <property type="entry name" value="HD_domain"/>
</dbReference>
<dbReference type="Gene3D" id="1.10.3210.10">
    <property type="entry name" value="Hypothetical protein af1432"/>
    <property type="match status" value="1"/>
</dbReference>
<dbReference type="InterPro" id="IPR033655">
    <property type="entry name" value="TGS_RelA/SpoT"/>
</dbReference>
<dbReference type="Proteomes" id="UP000885621">
    <property type="component" value="Unassembled WGS sequence"/>
</dbReference>
<dbReference type="SUPFAM" id="SSF81271">
    <property type="entry name" value="TGS-like"/>
    <property type="match status" value="1"/>
</dbReference>
<dbReference type="InterPro" id="IPR004095">
    <property type="entry name" value="TGS"/>
</dbReference>
<dbReference type="InterPro" id="IPR003607">
    <property type="entry name" value="HD/PDEase_dom"/>
</dbReference>
<protein>
    <submittedName>
        <fullName evidence="6">Bifunctional (P)ppGpp synthetase/guanosine-3',5'-bis(Diphosphate) 3'-pyrophosphohydrolase</fullName>
    </submittedName>
</protein>
<comment type="pathway">
    <text evidence="1">Purine metabolism.</text>
</comment>
<dbReference type="InterPro" id="IPR002912">
    <property type="entry name" value="ACT_dom"/>
</dbReference>
<dbReference type="SUPFAM" id="SSF81301">
    <property type="entry name" value="Nucleotidyltransferase"/>
    <property type="match status" value="1"/>
</dbReference>
<dbReference type="InterPro" id="IPR012676">
    <property type="entry name" value="TGS-like"/>
</dbReference>
<dbReference type="GO" id="GO:0005886">
    <property type="term" value="C:plasma membrane"/>
    <property type="evidence" value="ECO:0007669"/>
    <property type="project" value="TreeGrafter"/>
</dbReference>
<dbReference type="EMBL" id="DSFC01000036">
    <property type="protein sequence ID" value="HEV08889.1"/>
    <property type="molecule type" value="Genomic_DNA"/>
</dbReference>
<dbReference type="Pfam" id="PF13328">
    <property type="entry name" value="HD_4"/>
    <property type="match status" value="1"/>
</dbReference>
<evidence type="ECO:0000259" key="5">
    <source>
        <dbReference type="PROSITE" id="PS51880"/>
    </source>
</evidence>
<dbReference type="Pfam" id="PF13291">
    <property type="entry name" value="ACT_4"/>
    <property type="match status" value="1"/>
</dbReference>
<reference evidence="6" key="1">
    <citation type="journal article" date="2020" name="mSystems">
        <title>Genome- and Community-Level Interaction Insights into Carbon Utilization and Element Cycling Functions of Hydrothermarchaeota in Hydrothermal Sediment.</title>
        <authorList>
            <person name="Zhou Z."/>
            <person name="Liu Y."/>
            <person name="Xu W."/>
            <person name="Pan J."/>
            <person name="Luo Z.H."/>
            <person name="Li M."/>
        </authorList>
    </citation>
    <scope>NUCLEOTIDE SEQUENCE [LARGE SCALE GENOMIC DNA]</scope>
    <source>
        <strain evidence="6">SpSt-1257</strain>
    </source>
</reference>
<gene>
    <name evidence="6" type="ORF">ENO34_00640</name>
</gene>
<dbReference type="InterPro" id="IPR007685">
    <property type="entry name" value="RelA_SpoT"/>
</dbReference>
<feature type="domain" description="HD" evidence="4">
    <location>
        <begin position="29"/>
        <end position="128"/>
    </location>
</feature>
<dbReference type="CDD" id="cd05399">
    <property type="entry name" value="NT_Rel-Spo_like"/>
    <property type="match status" value="1"/>
</dbReference>
<dbReference type="SMART" id="SM00471">
    <property type="entry name" value="HDc"/>
    <property type="match status" value="1"/>
</dbReference>
<feature type="domain" description="ACT" evidence="3">
    <location>
        <begin position="620"/>
        <end position="692"/>
    </location>
</feature>
<dbReference type="CDD" id="cd01668">
    <property type="entry name" value="TGS_RSH"/>
    <property type="match status" value="1"/>
</dbReference>
<dbReference type="Pfam" id="PF04607">
    <property type="entry name" value="RelA_SpoT"/>
    <property type="match status" value="1"/>
</dbReference>
<evidence type="ECO:0000259" key="3">
    <source>
        <dbReference type="PROSITE" id="PS51671"/>
    </source>
</evidence>
<dbReference type="InterPro" id="IPR004811">
    <property type="entry name" value="RelA/Spo_fam"/>
</dbReference>
<dbReference type="PANTHER" id="PTHR21262:SF31">
    <property type="entry name" value="GTP PYROPHOSPHOKINASE"/>
    <property type="match status" value="1"/>
</dbReference>
<dbReference type="PROSITE" id="PS51671">
    <property type="entry name" value="ACT"/>
    <property type="match status" value="1"/>
</dbReference>
<dbReference type="PANTHER" id="PTHR21262">
    <property type="entry name" value="GUANOSINE-3',5'-BIS DIPHOSPHATE 3'-PYROPHOSPHOHYDROLASE"/>
    <property type="match status" value="1"/>
</dbReference>
<dbReference type="CDD" id="cd04876">
    <property type="entry name" value="ACT_RelA-SpoT"/>
    <property type="match status" value="1"/>
</dbReference>
<name>A0A831YCB0_9AQUI</name>
<comment type="similarity">
    <text evidence="2">Belongs to the relA/spoT family.</text>
</comment>
<dbReference type="FunFam" id="3.30.460.10:FF:000001">
    <property type="entry name" value="GTP pyrophosphokinase RelA"/>
    <property type="match status" value="1"/>
</dbReference>
<dbReference type="CDD" id="cd00077">
    <property type="entry name" value="HDc"/>
    <property type="match status" value="1"/>
</dbReference>
<dbReference type="Gene3D" id="3.10.20.30">
    <property type="match status" value="1"/>
</dbReference>
<proteinExistence type="inferred from homology"/>
<evidence type="ECO:0000256" key="2">
    <source>
        <dbReference type="RuleBase" id="RU003847"/>
    </source>
</evidence>
<dbReference type="Gene3D" id="3.30.460.10">
    <property type="entry name" value="Beta Polymerase, domain 2"/>
    <property type="match status" value="1"/>
</dbReference>
<sequence length="692" mass="79213">MEDKNDIFKAIDFVIEKHKNQFRKSGEPYYIHPIEVAKILADLKMDKASIIAGLLHDIVEDTDTTLQDIEELFGKKVAQLVDGVTKINKYQFDNIESAKIENFRKFIVSSVNDIRVIVIKLADRLHNLRTLNFLREEKQKAIAKESLEIYSPLAGRLGLWNIKREIDDLSFMYLYPEEYKKVVSYFAISKEATEKYLKEKVIPQIQELLDQHNIKAQIHYRAKHLYSIYEKTIRKNLKLNDIYDIFGVRLIVDSVKDCYVALGLIHSKWTPVPGKFKDYISLPKSNFYQALHTTVVGPEGKFVEIQIKTHEMHKIAEEGIAAHWIYKGSKGLTEKDLESFNWLKNILEALKSSEDPEVLQDISKDLTREEIYVFTPKGDLIKLPAGSTIVDFAYAIHTQIGHKAVGGKVNGKFVPLDTRLKNGDIVEVITKEGRKPSRDWLKFVVTSKAKTNIKQYLSKIQRENSIKFGEKLLDKLLKKINQKVSTLTEEDKNKIISRFNYKTFEDLLIAIADGKLSPLKVINVLKPEENIEKLEDKSTLSDNSTKDLYIEIDNINNVMSFLAKCCNPIPGDDVIGVVTKGKGIAVHNKSCKNVKQIIENQPERIINIKWKNNLDKYIARIKVLTEDKPGVLASISNTIASENSNIKSVKVENLKGDKALINFSLEIKDKNHLDRILNSIRSFNFVIDAKRV</sequence>
<dbReference type="AlphaFoldDB" id="A0A831YCB0"/>
<dbReference type="FunFam" id="3.10.20.30:FF:000002">
    <property type="entry name" value="GTP pyrophosphokinase (RelA/SpoT)"/>
    <property type="match status" value="1"/>
</dbReference>
<comment type="caution">
    <text evidence="6">The sequence shown here is derived from an EMBL/GenBank/DDBJ whole genome shotgun (WGS) entry which is preliminary data.</text>
</comment>
<evidence type="ECO:0000313" key="6">
    <source>
        <dbReference type="EMBL" id="HEV08889.1"/>
    </source>
</evidence>
<dbReference type="InterPro" id="IPR045600">
    <property type="entry name" value="RelA/SpoT_AH_RIS"/>
</dbReference>
<dbReference type="PROSITE" id="PS51831">
    <property type="entry name" value="HD"/>
    <property type="match status" value="1"/>
</dbReference>
<organism evidence="6">
    <name type="scientific">Sulfurihydrogenibium azorense</name>
    <dbReference type="NCBI Taxonomy" id="309806"/>
    <lineage>
        <taxon>Bacteria</taxon>
        <taxon>Pseudomonadati</taxon>
        <taxon>Aquificota</taxon>
        <taxon>Aquificia</taxon>
        <taxon>Aquificales</taxon>
        <taxon>Hydrogenothermaceae</taxon>
        <taxon>Sulfurihydrogenibium</taxon>
    </lineage>
</organism>
<dbReference type="InterPro" id="IPR045865">
    <property type="entry name" value="ACT-like_dom_sf"/>
</dbReference>